<accession>A0ACB9DF64</accession>
<evidence type="ECO:0000313" key="1">
    <source>
        <dbReference type="EMBL" id="KAI3745101.1"/>
    </source>
</evidence>
<reference evidence="2" key="1">
    <citation type="journal article" date="2022" name="Mol. Ecol. Resour.">
        <title>The genomes of chicory, endive, great burdock and yacon provide insights into Asteraceae palaeo-polyploidization history and plant inulin production.</title>
        <authorList>
            <person name="Fan W."/>
            <person name="Wang S."/>
            <person name="Wang H."/>
            <person name="Wang A."/>
            <person name="Jiang F."/>
            <person name="Liu H."/>
            <person name="Zhao H."/>
            <person name="Xu D."/>
            <person name="Zhang Y."/>
        </authorList>
    </citation>
    <scope>NUCLEOTIDE SEQUENCE [LARGE SCALE GENOMIC DNA]</scope>
    <source>
        <strain evidence="2">cv. Yunnan</strain>
    </source>
</reference>
<reference evidence="1 2" key="2">
    <citation type="journal article" date="2022" name="Mol. Ecol. Resour.">
        <title>The genomes of chicory, endive, great burdock and yacon provide insights into Asteraceae paleo-polyploidization history and plant inulin production.</title>
        <authorList>
            <person name="Fan W."/>
            <person name="Wang S."/>
            <person name="Wang H."/>
            <person name="Wang A."/>
            <person name="Jiang F."/>
            <person name="Liu H."/>
            <person name="Zhao H."/>
            <person name="Xu D."/>
            <person name="Zhang Y."/>
        </authorList>
    </citation>
    <scope>NUCLEOTIDE SEQUENCE [LARGE SCALE GENOMIC DNA]</scope>
    <source>
        <strain evidence="2">cv. Yunnan</strain>
        <tissue evidence="1">Leaves</tissue>
    </source>
</reference>
<protein>
    <submittedName>
        <fullName evidence="1">Uncharacterized protein</fullName>
    </submittedName>
</protein>
<comment type="caution">
    <text evidence="1">The sequence shown here is derived from an EMBL/GenBank/DDBJ whole genome shotgun (WGS) entry which is preliminary data.</text>
</comment>
<dbReference type="Proteomes" id="UP001056120">
    <property type="component" value="Linkage Group LG19"/>
</dbReference>
<evidence type="ECO:0000313" key="2">
    <source>
        <dbReference type="Proteomes" id="UP001056120"/>
    </source>
</evidence>
<proteinExistence type="predicted"/>
<sequence>MKAIRKRMEKDIDEVGKIARNIKAKIEAVNKENLANRQKPGCGPGTGVDRSRTNVTNALTKRFRDIMTEFQTINNLIETGNSEQIFQNAMKEMGRGQVLNTLEEIQERHDAVREIEKKLLDLHQIYLDMAVLVEAQGDLLDNIESQVTNTVDHVQSGTSALQTAKKLQIKSRKCMCFAIILLLVIIAIVLVAVIKPWKSGKGA</sequence>
<dbReference type="EMBL" id="CM042036">
    <property type="protein sequence ID" value="KAI3745101.1"/>
    <property type="molecule type" value="Genomic_DNA"/>
</dbReference>
<gene>
    <name evidence="1" type="ORF">L1987_58203</name>
</gene>
<name>A0ACB9DF64_9ASTR</name>
<organism evidence="1 2">
    <name type="scientific">Smallanthus sonchifolius</name>
    <dbReference type="NCBI Taxonomy" id="185202"/>
    <lineage>
        <taxon>Eukaryota</taxon>
        <taxon>Viridiplantae</taxon>
        <taxon>Streptophyta</taxon>
        <taxon>Embryophyta</taxon>
        <taxon>Tracheophyta</taxon>
        <taxon>Spermatophyta</taxon>
        <taxon>Magnoliopsida</taxon>
        <taxon>eudicotyledons</taxon>
        <taxon>Gunneridae</taxon>
        <taxon>Pentapetalae</taxon>
        <taxon>asterids</taxon>
        <taxon>campanulids</taxon>
        <taxon>Asterales</taxon>
        <taxon>Asteraceae</taxon>
        <taxon>Asteroideae</taxon>
        <taxon>Heliantheae alliance</taxon>
        <taxon>Millerieae</taxon>
        <taxon>Smallanthus</taxon>
    </lineage>
</organism>
<keyword evidence="2" id="KW-1185">Reference proteome</keyword>